<evidence type="ECO:0000256" key="1">
    <source>
        <dbReference type="SAM" id="SignalP"/>
    </source>
</evidence>
<evidence type="ECO:0000313" key="2">
    <source>
        <dbReference type="EMBL" id="MBW33014.1"/>
    </source>
</evidence>
<keyword evidence="1" id="KW-0732">Signal</keyword>
<proteinExistence type="predicted"/>
<organism evidence="2">
    <name type="scientific">Anopheles braziliensis</name>
    <dbReference type="NCBI Taxonomy" id="58242"/>
    <lineage>
        <taxon>Eukaryota</taxon>
        <taxon>Metazoa</taxon>
        <taxon>Ecdysozoa</taxon>
        <taxon>Arthropoda</taxon>
        <taxon>Hexapoda</taxon>
        <taxon>Insecta</taxon>
        <taxon>Pterygota</taxon>
        <taxon>Neoptera</taxon>
        <taxon>Endopterygota</taxon>
        <taxon>Diptera</taxon>
        <taxon>Nematocera</taxon>
        <taxon>Culicoidea</taxon>
        <taxon>Culicidae</taxon>
        <taxon>Anophelinae</taxon>
        <taxon>Anopheles</taxon>
    </lineage>
</organism>
<sequence length="98" mass="10935">MFLVFWSAILATLAHLLIVVEDAVRTGIQEQDLFFLFGKLTSFVLSSDQSGIDGAVRCLCLHYFVHPSCSYPPLPLVSETLTIPREAHDLLRNILFVG</sequence>
<feature type="signal peptide" evidence="1">
    <location>
        <begin position="1"/>
        <end position="16"/>
    </location>
</feature>
<dbReference type="EMBL" id="GGFM01012263">
    <property type="protein sequence ID" value="MBW33014.1"/>
    <property type="molecule type" value="Transcribed_RNA"/>
</dbReference>
<accession>A0A2M3ZWS7</accession>
<reference evidence="2" key="1">
    <citation type="submission" date="2018-01" db="EMBL/GenBank/DDBJ databases">
        <title>An insight into the sialome of Amazonian anophelines.</title>
        <authorList>
            <person name="Ribeiro J.M."/>
            <person name="Scarpassa V."/>
            <person name="Calvo E."/>
        </authorList>
    </citation>
    <scope>NUCLEOTIDE SEQUENCE</scope>
    <source>
        <tissue evidence="2">Salivary glands</tissue>
    </source>
</reference>
<name>A0A2M3ZWS7_9DIPT</name>
<dbReference type="AlphaFoldDB" id="A0A2M3ZWS7"/>
<protein>
    <submittedName>
        <fullName evidence="2">Putative secreted peptide</fullName>
    </submittedName>
</protein>
<feature type="chain" id="PRO_5014675918" evidence="1">
    <location>
        <begin position="17"/>
        <end position="98"/>
    </location>
</feature>